<dbReference type="PATRIC" id="fig|748449.3.peg.1084"/>
<dbReference type="Pfam" id="PF11213">
    <property type="entry name" value="DUF3006"/>
    <property type="match status" value="1"/>
</dbReference>
<dbReference type="Proteomes" id="UP000010880">
    <property type="component" value="Chromosome"/>
</dbReference>
<sequence>MLIIDRFEGDKVIIEYNNQTFNLPKSVLPKQAKEGDVVKLIIDQIETNNKKQRVKELANELFE</sequence>
<proteinExistence type="predicted"/>
<dbReference type="STRING" id="748449.Halha_1125"/>
<evidence type="ECO:0000313" key="2">
    <source>
        <dbReference type="Proteomes" id="UP000010880"/>
    </source>
</evidence>
<dbReference type="eggNOG" id="ENOG5030FV7">
    <property type="taxonomic scope" value="Bacteria"/>
</dbReference>
<evidence type="ECO:0000313" key="1">
    <source>
        <dbReference type="EMBL" id="AGB41074.1"/>
    </source>
</evidence>
<name>L0K9M7_HALHC</name>
<dbReference type="OrthoDB" id="164847at2"/>
<accession>L0K9M7</accession>
<dbReference type="InterPro" id="IPR021377">
    <property type="entry name" value="DUF3006"/>
</dbReference>
<evidence type="ECO:0008006" key="3">
    <source>
        <dbReference type="Google" id="ProtNLM"/>
    </source>
</evidence>
<dbReference type="RefSeq" id="WP_015326799.1">
    <property type="nucleotide sequence ID" value="NC_019978.1"/>
</dbReference>
<dbReference type="AlphaFoldDB" id="L0K9M7"/>
<dbReference type="EMBL" id="CP003359">
    <property type="protein sequence ID" value="AGB41074.1"/>
    <property type="molecule type" value="Genomic_DNA"/>
</dbReference>
<gene>
    <name evidence="1" type="ordered locus">Halha_1125</name>
</gene>
<dbReference type="KEGG" id="hhl:Halha_1125"/>
<organism evidence="1 2">
    <name type="scientific">Halobacteroides halobius (strain ATCC 35273 / DSM 5150 / MD-1)</name>
    <dbReference type="NCBI Taxonomy" id="748449"/>
    <lineage>
        <taxon>Bacteria</taxon>
        <taxon>Bacillati</taxon>
        <taxon>Bacillota</taxon>
        <taxon>Clostridia</taxon>
        <taxon>Halanaerobiales</taxon>
        <taxon>Halobacteroidaceae</taxon>
        <taxon>Halobacteroides</taxon>
    </lineage>
</organism>
<protein>
    <recommendedName>
        <fullName evidence="3">DUF3006 domain-containing protein</fullName>
    </recommendedName>
</protein>
<reference evidence="2" key="1">
    <citation type="submission" date="2012-02" db="EMBL/GenBank/DDBJ databases">
        <title>The complete genome of Halobacteroides halobius DSM 5150.</title>
        <authorList>
            <person name="Lucas S."/>
            <person name="Copeland A."/>
            <person name="Lapidus A."/>
            <person name="Glavina del Rio T."/>
            <person name="Dalin E."/>
            <person name="Tice H."/>
            <person name="Bruce D."/>
            <person name="Goodwin L."/>
            <person name="Pitluck S."/>
            <person name="Peters L."/>
            <person name="Mikhailova N."/>
            <person name="Gu W."/>
            <person name="Kyrpides N."/>
            <person name="Mavromatis K."/>
            <person name="Ivanova N."/>
            <person name="Brettin T."/>
            <person name="Detter J.C."/>
            <person name="Han C."/>
            <person name="Larimer F."/>
            <person name="Land M."/>
            <person name="Hauser L."/>
            <person name="Markowitz V."/>
            <person name="Cheng J.-F."/>
            <person name="Hugenholtz P."/>
            <person name="Woyke T."/>
            <person name="Wu D."/>
            <person name="Tindall B."/>
            <person name="Pomrenke H."/>
            <person name="Brambilla E."/>
            <person name="Klenk H.-P."/>
            <person name="Eisen J.A."/>
        </authorList>
    </citation>
    <scope>NUCLEOTIDE SEQUENCE [LARGE SCALE GENOMIC DNA]</scope>
    <source>
        <strain evidence="2">ATCC 35273 / DSM 5150 / MD-1</strain>
    </source>
</reference>
<dbReference type="Gene3D" id="6.20.120.50">
    <property type="match status" value="1"/>
</dbReference>
<keyword evidence="2" id="KW-1185">Reference proteome</keyword>
<dbReference type="HOGENOM" id="CLU_181623_0_1_9"/>